<gene>
    <name evidence="2" type="primary">LOC105419080</name>
</gene>
<dbReference type="GO" id="GO:0008757">
    <property type="term" value="F:S-adenosylmethionine-dependent methyltransferase activity"/>
    <property type="evidence" value="ECO:0007669"/>
    <property type="project" value="InterPro"/>
</dbReference>
<name>A0A674NUE2_TAKRU</name>
<accession>A0A674NUE2</accession>
<evidence type="ECO:0000259" key="1">
    <source>
        <dbReference type="Pfam" id="PF08241"/>
    </source>
</evidence>
<dbReference type="Gene3D" id="3.40.50.150">
    <property type="entry name" value="Vaccinia Virus protein VP39"/>
    <property type="match status" value="1"/>
</dbReference>
<dbReference type="AlphaFoldDB" id="A0A674NUE2"/>
<reference evidence="2" key="2">
    <citation type="submission" date="2025-08" db="UniProtKB">
        <authorList>
            <consortium name="Ensembl"/>
        </authorList>
    </citation>
    <scope>IDENTIFICATION</scope>
</reference>
<dbReference type="SUPFAM" id="SSF53335">
    <property type="entry name" value="S-adenosyl-L-methionine-dependent methyltransferases"/>
    <property type="match status" value="1"/>
</dbReference>
<dbReference type="PANTHER" id="PTHR44942">
    <property type="entry name" value="METHYLTRANSF_11 DOMAIN-CONTAINING PROTEIN"/>
    <property type="match status" value="1"/>
</dbReference>
<reference evidence="2" key="3">
    <citation type="submission" date="2025-09" db="UniProtKB">
        <authorList>
            <consortium name="Ensembl"/>
        </authorList>
    </citation>
    <scope>IDENTIFICATION</scope>
</reference>
<evidence type="ECO:0000313" key="2">
    <source>
        <dbReference type="Ensembl" id="ENSTRUP00000077242.1"/>
    </source>
</evidence>
<reference evidence="2 3" key="1">
    <citation type="journal article" date="2011" name="Genome Biol. Evol.">
        <title>Integration of the genetic map and genome assembly of fugu facilitates insights into distinct features of genome evolution in teleosts and mammals.</title>
        <authorList>
            <person name="Kai W."/>
            <person name="Kikuchi K."/>
            <person name="Tohari S."/>
            <person name="Chew A.K."/>
            <person name="Tay A."/>
            <person name="Fujiwara A."/>
            <person name="Hosoya S."/>
            <person name="Suetake H."/>
            <person name="Naruse K."/>
            <person name="Brenner S."/>
            <person name="Suzuki Y."/>
            <person name="Venkatesh B."/>
        </authorList>
    </citation>
    <scope>NUCLEOTIDE SEQUENCE [LARGE SCALE GENOMIC DNA]</scope>
</reference>
<dbReference type="InterPro" id="IPR029063">
    <property type="entry name" value="SAM-dependent_MTases_sf"/>
</dbReference>
<dbReference type="GeneTree" id="ENSGT00940000163794"/>
<dbReference type="Ensembl" id="ENSTRUT00000067100.1">
    <property type="protein sequence ID" value="ENSTRUP00000077242.1"/>
    <property type="gene ID" value="ENSTRUG00000032205.1"/>
</dbReference>
<sequence>MTCQVFVGEDISSNYQKYRFRAPDEVRDTVLQFLDEKYINISRRQSHVLAVDLGCGTGQTTRLLAPHFQEVVGIDVSETQLEQARAVLSCPDITYRKGTAEDLPFPDGSVDLITASSAAHYFDESKFMAEANRVLKPGGCIALIDFPLQKMRLHYRDCGERLTDIFHQVSQEITDTSIPVVKSENMLEDFFSAISFPDKQRAEGILEKSTTSVRKVLGSVKTSSMFQIYKGKDAQRAEELFLDTQKRLLQEMKATSPDTEIEWTLEYYCVMASKPKQ</sequence>
<keyword evidence="3" id="KW-1185">Reference proteome</keyword>
<dbReference type="InterPro" id="IPR013216">
    <property type="entry name" value="Methyltransf_11"/>
</dbReference>
<dbReference type="InterPro" id="IPR051052">
    <property type="entry name" value="Diverse_substrate_MTase"/>
</dbReference>
<protein>
    <recommendedName>
        <fullName evidence="1">Methyltransferase type 11 domain-containing protein</fullName>
    </recommendedName>
</protein>
<evidence type="ECO:0000313" key="3">
    <source>
        <dbReference type="Proteomes" id="UP000005226"/>
    </source>
</evidence>
<organism evidence="2 3">
    <name type="scientific">Takifugu rubripes</name>
    <name type="common">Japanese pufferfish</name>
    <name type="synonym">Fugu rubripes</name>
    <dbReference type="NCBI Taxonomy" id="31033"/>
    <lineage>
        <taxon>Eukaryota</taxon>
        <taxon>Metazoa</taxon>
        <taxon>Chordata</taxon>
        <taxon>Craniata</taxon>
        <taxon>Vertebrata</taxon>
        <taxon>Euteleostomi</taxon>
        <taxon>Actinopterygii</taxon>
        <taxon>Neopterygii</taxon>
        <taxon>Teleostei</taxon>
        <taxon>Neoteleostei</taxon>
        <taxon>Acanthomorphata</taxon>
        <taxon>Eupercaria</taxon>
        <taxon>Tetraodontiformes</taxon>
        <taxon>Tetradontoidea</taxon>
        <taxon>Tetraodontidae</taxon>
        <taxon>Takifugu</taxon>
    </lineage>
</organism>
<proteinExistence type="predicted"/>
<dbReference type="Pfam" id="PF08241">
    <property type="entry name" value="Methyltransf_11"/>
    <property type="match status" value="1"/>
</dbReference>
<feature type="domain" description="Methyltransferase type 11" evidence="1">
    <location>
        <begin position="51"/>
        <end position="142"/>
    </location>
</feature>
<dbReference type="CDD" id="cd02440">
    <property type="entry name" value="AdoMet_MTases"/>
    <property type="match status" value="1"/>
</dbReference>
<dbReference type="Proteomes" id="UP000005226">
    <property type="component" value="Chromosome 1"/>
</dbReference>
<dbReference type="InParanoid" id="A0A674NUE2"/>
<dbReference type="PANTHER" id="PTHR44942:SF6">
    <property type="entry name" value="NOVEL PROTEIN"/>
    <property type="match status" value="1"/>
</dbReference>
<dbReference type="OMA" id="YCIMASK"/>